<feature type="domain" description="Serine/threonine specific protein phosphatases" evidence="2">
    <location>
        <begin position="1"/>
        <end position="140"/>
    </location>
</feature>
<dbReference type="Gene3D" id="3.60.21.10">
    <property type="match status" value="1"/>
</dbReference>
<feature type="compositionally biased region" description="Pro residues" evidence="1">
    <location>
        <begin position="294"/>
        <end position="304"/>
    </location>
</feature>
<dbReference type="GO" id="GO:0033192">
    <property type="term" value="F:calmodulin-dependent protein phosphatase activity"/>
    <property type="evidence" value="ECO:0007669"/>
    <property type="project" value="InterPro"/>
</dbReference>
<evidence type="ECO:0000313" key="4">
    <source>
        <dbReference type="Proteomes" id="UP000019763"/>
    </source>
</evidence>
<dbReference type="AlphaFoldDB" id="A0A023B575"/>
<dbReference type="RefSeq" id="XP_011130921.1">
    <property type="nucleotide sequence ID" value="XM_011132619.1"/>
</dbReference>
<protein>
    <submittedName>
        <fullName evidence="3">Serine/threonine-protein phosphatase</fullName>
    </submittedName>
</protein>
<name>A0A023B575_GRENI</name>
<dbReference type="InterPro" id="IPR004843">
    <property type="entry name" value="Calcineurin-like_PHP"/>
</dbReference>
<dbReference type="InterPro" id="IPR029052">
    <property type="entry name" value="Metallo-depent_PP-like"/>
</dbReference>
<dbReference type="PRINTS" id="PR00114">
    <property type="entry name" value="STPHPHTASE"/>
</dbReference>
<dbReference type="Pfam" id="PF00149">
    <property type="entry name" value="Metallophos"/>
    <property type="match status" value="1"/>
</dbReference>
<feature type="region of interest" description="Disordered" evidence="1">
    <location>
        <begin position="281"/>
        <end position="304"/>
    </location>
</feature>
<dbReference type="SMART" id="SM00156">
    <property type="entry name" value="PP2Ac"/>
    <property type="match status" value="1"/>
</dbReference>
<dbReference type="EMBL" id="AFNH02000698">
    <property type="protein sequence ID" value="EZG59027.1"/>
    <property type="molecule type" value="Genomic_DNA"/>
</dbReference>
<proteinExistence type="predicted"/>
<gene>
    <name evidence="3" type="ORF">GNI_093340</name>
</gene>
<feature type="non-terminal residue" evidence="3">
    <location>
        <position position="1"/>
    </location>
</feature>
<accession>A0A023B575</accession>
<evidence type="ECO:0000259" key="2">
    <source>
        <dbReference type="SMART" id="SM00156"/>
    </source>
</evidence>
<evidence type="ECO:0000313" key="3">
    <source>
        <dbReference type="EMBL" id="EZG59027.1"/>
    </source>
</evidence>
<dbReference type="OMA" id="RYENTVM"/>
<feature type="compositionally biased region" description="Polar residues" evidence="1">
    <location>
        <begin position="192"/>
        <end position="207"/>
    </location>
</feature>
<feature type="region of interest" description="Disordered" evidence="1">
    <location>
        <begin position="189"/>
        <end position="208"/>
    </location>
</feature>
<dbReference type="Proteomes" id="UP000019763">
    <property type="component" value="Unassembled WGS sequence"/>
</dbReference>
<dbReference type="SUPFAM" id="SSF56300">
    <property type="entry name" value="Metallo-dependent phosphatases"/>
    <property type="match status" value="1"/>
</dbReference>
<dbReference type="InterPro" id="IPR006186">
    <property type="entry name" value="Ser/Thr-sp_prot-phosphatase"/>
</dbReference>
<comment type="caution">
    <text evidence="3">The sequence shown here is derived from an EMBL/GenBank/DDBJ whole genome shotgun (WGS) entry which is preliminary data.</text>
</comment>
<dbReference type="GeneID" id="22913337"/>
<dbReference type="VEuPathDB" id="CryptoDB:GNI_093340"/>
<evidence type="ECO:0000256" key="1">
    <source>
        <dbReference type="SAM" id="MobiDB-lite"/>
    </source>
</evidence>
<dbReference type="eggNOG" id="KOG0375">
    <property type="taxonomic scope" value="Eukaryota"/>
</dbReference>
<reference evidence="3" key="1">
    <citation type="submission" date="2013-12" db="EMBL/GenBank/DDBJ databases">
        <authorList>
            <person name="Omoto C.K."/>
            <person name="Sibley D."/>
            <person name="Venepally P."/>
            <person name="Hadjithomas M."/>
            <person name="Karamycheva S."/>
            <person name="Brunk B."/>
            <person name="Roos D."/>
            <person name="Caler E."/>
            <person name="Lorenzi H."/>
        </authorList>
    </citation>
    <scope>NUCLEOTIDE SEQUENCE</scope>
</reference>
<dbReference type="GO" id="GO:0097720">
    <property type="term" value="P:calcineurin-mediated signaling"/>
    <property type="evidence" value="ECO:0007669"/>
    <property type="project" value="InterPro"/>
</dbReference>
<keyword evidence="4" id="KW-1185">Reference proteome</keyword>
<organism evidence="3 4">
    <name type="scientific">Gregarina niphandrodes</name>
    <name type="common">Septate eugregarine</name>
    <dbReference type="NCBI Taxonomy" id="110365"/>
    <lineage>
        <taxon>Eukaryota</taxon>
        <taxon>Sar</taxon>
        <taxon>Alveolata</taxon>
        <taxon>Apicomplexa</taxon>
        <taxon>Conoidasida</taxon>
        <taxon>Gregarinasina</taxon>
        <taxon>Eugregarinorida</taxon>
        <taxon>Gregarinidae</taxon>
        <taxon>Gregarina</taxon>
    </lineage>
</organism>
<sequence>LDAIVSCNRFQEPPRSGLFCDLLWADPADEERTGDDQQQTFYPNDVRGCSYFFTFAAAKQFLDKNDLLSIIRAHEAQLDGYKMHKADKVTHFPTVITIFSAPNYCDCYNNKGAILKFDRNTLNIQQFNFSAHPYYLPNFMDVFAWSIPFVSEKVTEMLYAILNPTLDCETDTDDEDDDPLPVEIQRVLMDNQEPTQTNNGQGSSLSKQRAEALRNKVVAVGRLCRVLRTLREQHELIVQLKGVTPGHRIPPGALLEGRQGLQDELQKFMSVKQIDAINERRPQTRKLPPLLTHDPPPNANPPPSAKLLFRIAT</sequence>
<dbReference type="InterPro" id="IPR043360">
    <property type="entry name" value="PP2B"/>
</dbReference>
<dbReference type="PANTHER" id="PTHR45673">
    <property type="entry name" value="SERINE/THREONINE-PROTEIN PHOSPHATASE 2B CATALYTIC SUBUNIT 1-RELATED"/>
    <property type="match status" value="1"/>
</dbReference>
<dbReference type="OrthoDB" id="5593063at2759"/>